<dbReference type="EMBL" id="AZBU02000011">
    <property type="protein sequence ID" value="TKR61306.1"/>
    <property type="molecule type" value="Genomic_DNA"/>
</dbReference>
<dbReference type="Proteomes" id="UP000298663">
    <property type="component" value="Unassembled WGS sequence"/>
</dbReference>
<name>A0A4U5LYF5_STECR</name>
<reference evidence="1 2" key="2">
    <citation type="journal article" date="2019" name="G3 (Bethesda)">
        <title>Hybrid Assembly of the Genome of the Entomopathogenic Nematode Steinernema carpocapsae Identifies the X-Chromosome.</title>
        <authorList>
            <person name="Serra L."/>
            <person name="Macchietto M."/>
            <person name="Macias-Munoz A."/>
            <person name="McGill C.J."/>
            <person name="Rodriguez I.M."/>
            <person name="Rodriguez B."/>
            <person name="Murad R."/>
            <person name="Mortazavi A."/>
        </authorList>
    </citation>
    <scope>NUCLEOTIDE SEQUENCE [LARGE SCALE GENOMIC DNA]</scope>
    <source>
        <strain evidence="1 2">ALL</strain>
    </source>
</reference>
<comment type="caution">
    <text evidence="1">The sequence shown here is derived from an EMBL/GenBank/DDBJ whole genome shotgun (WGS) entry which is preliminary data.</text>
</comment>
<gene>
    <name evidence="1" type="ORF">L596_028430</name>
</gene>
<proteinExistence type="predicted"/>
<sequence length="120" mass="13532">MIARSKKAVEGGPRKRVIRMAFVPLFRSLAKTPLNLRKFGFPRAKFGNRRLNKQTSNGFRAMKRLKRSLRPRTTPARFIQTCVTSNVIICSISPLENNVISPNGHSPVVLCLITEVSKQI</sequence>
<accession>A0A4U5LYF5</accession>
<protein>
    <submittedName>
        <fullName evidence="1">Uncharacterized protein</fullName>
    </submittedName>
</protein>
<evidence type="ECO:0000313" key="2">
    <source>
        <dbReference type="Proteomes" id="UP000298663"/>
    </source>
</evidence>
<evidence type="ECO:0000313" key="1">
    <source>
        <dbReference type="EMBL" id="TKR61306.1"/>
    </source>
</evidence>
<keyword evidence="2" id="KW-1185">Reference proteome</keyword>
<reference evidence="1 2" key="1">
    <citation type="journal article" date="2015" name="Genome Biol.">
        <title>Comparative genomics of Steinernema reveals deeply conserved gene regulatory networks.</title>
        <authorList>
            <person name="Dillman A.R."/>
            <person name="Macchietto M."/>
            <person name="Porter C.F."/>
            <person name="Rogers A."/>
            <person name="Williams B."/>
            <person name="Antoshechkin I."/>
            <person name="Lee M.M."/>
            <person name="Goodwin Z."/>
            <person name="Lu X."/>
            <person name="Lewis E.E."/>
            <person name="Goodrich-Blair H."/>
            <person name="Stock S.P."/>
            <person name="Adams B.J."/>
            <person name="Sternberg P.W."/>
            <person name="Mortazavi A."/>
        </authorList>
    </citation>
    <scope>NUCLEOTIDE SEQUENCE [LARGE SCALE GENOMIC DNA]</scope>
    <source>
        <strain evidence="1 2">ALL</strain>
    </source>
</reference>
<dbReference type="AlphaFoldDB" id="A0A4U5LYF5"/>
<organism evidence="1 2">
    <name type="scientific">Steinernema carpocapsae</name>
    <name type="common">Entomopathogenic nematode</name>
    <dbReference type="NCBI Taxonomy" id="34508"/>
    <lineage>
        <taxon>Eukaryota</taxon>
        <taxon>Metazoa</taxon>
        <taxon>Ecdysozoa</taxon>
        <taxon>Nematoda</taxon>
        <taxon>Chromadorea</taxon>
        <taxon>Rhabditida</taxon>
        <taxon>Tylenchina</taxon>
        <taxon>Panagrolaimomorpha</taxon>
        <taxon>Strongyloidoidea</taxon>
        <taxon>Steinernematidae</taxon>
        <taxon>Steinernema</taxon>
    </lineage>
</organism>